<dbReference type="EMBL" id="KZ613769">
    <property type="protein sequence ID" value="PMD64278.1"/>
    <property type="molecule type" value="Genomic_DNA"/>
</dbReference>
<feature type="region of interest" description="Disordered" evidence="1">
    <location>
        <begin position="78"/>
        <end position="178"/>
    </location>
</feature>
<dbReference type="InParanoid" id="A0A2J6TMT6"/>
<dbReference type="Proteomes" id="UP000235371">
    <property type="component" value="Unassembled WGS sequence"/>
</dbReference>
<evidence type="ECO:0000313" key="3">
    <source>
        <dbReference type="Proteomes" id="UP000235371"/>
    </source>
</evidence>
<feature type="compositionally biased region" description="Polar residues" evidence="1">
    <location>
        <begin position="78"/>
        <end position="87"/>
    </location>
</feature>
<proteinExistence type="predicted"/>
<feature type="region of interest" description="Disordered" evidence="1">
    <location>
        <begin position="330"/>
        <end position="349"/>
    </location>
</feature>
<accession>A0A2J6TMT6</accession>
<evidence type="ECO:0000313" key="2">
    <source>
        <dbReference type="EMBL" id="PMD64278.1"/>
    </source>
</evidence>
<feature type="compositionally biased region" description="Basic and acidic residues" evidence="1">
    <location>
        <begin position="101"/>
        <end position="144"/>
    </location>
</feature>
<organism evidence="2 3">
    <name type="scientific">Hyaloscypha bicolor E</name>
    <dbReference type="NCBI Taxonomy" id="1095630"/>
    <lineage>
        <taxon>Eukaryota</taxon>
        <taxon>Fungi</taxon>
        <taxon>Dikarya</taxon>
        <taxon>Ascomycota</taxon>
        <taxon>Pezizomycotina</taxon>
        <taxon>Leotiomycetes</taxon>
        <taxon>Helotiales</taxon>
        <taxon>Hyaloscyphaceae</taxon>
        <taxon>Hyaloscypha</taxon>
        <taxon>Hyaloscypha bicolor</taxon>
    </lineage>
</organism>
<evidence type="ECO:0000256" key="1">
    <source>
        <dbReference type="SAM" id="MobiDB-lite"/>
    </source>
</evidence>
<keyword evidence="3" id="KW-1185">Reference proteome</keyword>
<dbReference type="AlphaFoldDB" id="A0A2J6TMT6"/>
<feature type="compositionally biased region" description="Polar residues" evidence="1">
    <location>
        <begin position="340"/>
        <end position="349"/>
    </location>
</feature>
<sequence>MFLMDWDHFEDFVKFPLHDTAKSEAISPEADEADPAICGDDYSAGTGVDAMKTAGDNKQGKEGNYSLELEDLLKDIDFNSTTDSGPTHQIEDLKNWPLEGKTPEKEHKHSDADQKARELEGIQRRIERQAAREKAMARAKEAMHKMTNSAEPSASGPEKDFPNDPTKQQGSQKTGAAGDSTLVQRCIQSAIPSIAATTGTDILETINLDLLNEHFDLNIDLSDAWQRLLKPGAIAENIKAYLEECATDPYAWNILKREGHFKLNLWRVTRAYGEDGNRRNTNREYLIAILETLRKILEKDVEWEIVPDRVPRAVMRMAIAVAKEGPNPPGIDVGDEDFQIGSSEPVTCT</sequence>
<feature type="compositionally biased region" description="Polar residues" evidence="1">
    <location>
        <begin position="165"/>
        <end position="174"/>
    </location>
</feature>
<dbReference type="GeneID" id="36579869"/>
<gene>
    <name evidence="2" type="ORF">K444DRAFT_308397</name>
</gene>
<name>A0A2J6TMT6_9HELO</name>
<protein>
    <submittedName>
        <fullName evidence="2">Uncharacterized protein</fullName>
    </submittedName>
</protein>
<dbReference type="OrthoDB" id="3951038at2759"/>
<dbReference type="RefSeq" id="XP_024741182.1">
    <property type="nucleotide sequence ID" value="XM_024871787.1"/>
</dbReference>
<reference evidence="2 3" key="1">
    <citation type="submission" date="2016-04" db="EMBL/GenBank/DDBJ databases">
        <title>A degradative enzymes factory behind the ericoid mycorrhizal symbiosis.</title>
        <authorList>
            <consortium name="DOE Joint Genome Institute"/>
            <person name="Martino E."/>
            <person name="Morin E."/>
            <person name="Grelet G."/>
            <person name="Kuo A."/>
            <person name="Kohler A."/>
            <person name="Daghino S."/>
            <person name="Barry K."/>
            <person name="Choi C."/>
            <person name="Cichocki N."/>
            <person name="Clum A."/>
            <person name="Copeland A."/>
            <person name="Hainaut M."/>
            <person name="Haridas S."/>
            <person name="Labutti K."/>
            <person name="Lindquist E."/>
            <person name="Lipzen A."/>
            <person name="Khouja H.-R."/>
            <person name="Murat C."/>
            <person name="Ohm R."/>
            <person name="Olson A."/>
            <person name="Spatafora J."/>
            <person name="Veneault-Fourrey C."/>
            <person name="Henrissat B."/>
            <person name="Grigoriev I."/>
            <person name="Martin F."/>
            <person name="Perotto S."/>
        </authorList>
    </citation>
    <scope>NUCLEOTIDE SEQUENCE [LARGE SCALE GENOMIC DNA]</scope>
    <source>
        <strain evidence="2 3">E</strain>
    </source>
</reference>